<reference evidence="1 2" key="1">
    <citation type="submission" date="2018-02" db="EMBL/GenBank/DDBJ databases">
        <authorList>
            <person name="Skraban J."/>
            <person name="Trcek J."/>
        </authorList>
    </citation>
    <scope>NUCLEOTIDE SEQUENCE [LARGE SCALE GENOMIC DNA]</scope>
    <source>
        <strain evidence="1 2">AV446</strain>
    </source>
</reference>
<dbReference type="Proteomes" id="UP000248116">
    <property type="component" value="Unassembled WGS sequence"/>
</dbReference>
<evidence type="ECO:0000313" key="1">
    <source>
        <dbReference type="EMBL" id="PYD47806.1"/>
    </source>
</evidence>
<keyword evidence="2" id="KW-1185">Reference proteome</keyword>
<evidence type="ECO:0000313" key="2">
    <source>
        <dbReference type="Proteomes" id="UP000248116"/>
    </source>
</evidence>
<dbReference type="EMBL" id="PRCW01000060">
    <property type="protein sequence ID" value="PYD47806.1"/>
    <property type="molecule type" value="Genomic_DNA"/>
</dbReference>
<comment type="caution">
    <text evidence="1">The sequence shown here is derived from an EMBL/GenBank/DDBJ whole genome shotgun (WGS) entry which is preliminary data.</text>
</comment>
<accession>A0ABX5P683</accession>
<name>A0ABX5P683_9PROT</name>
<sequence>MLPIRQGMSRSWMDMKPDTSFHLDGRPHLLGSVRDLVTKADRMNGLFQRDTDLDEAVAIWKP</sequence>
<gene>
    <name evidence="1" type="ORF">C3920_07875</name>
</gene>
<organism evidence="1 2">
    <name type="scientific">Novacetimonas pomaceti</name>
    <dbReference type="NCBI Taxonomy" id="2021998"/>
    <lineage>
        <taxon>Bacteria</taxon>
        <taxon>Pseudomonadati</taxon>
        <taxon>Pseudomonadota</taxon>
        <taxon>Alphaproteobacteria</taxon>
        <taxon>Acetobacterales</taxon>
        <taxon>Acetobacteraceae</taxon>
        <taxon>Novacetimonas</taxon>
    </lineage>
</organism>
<proteinExistence type="predicted"/>
<protein>
    <submittedName>
        <fullName evidence="1">Uncharacterized protein</fullName>
    </submittedName>
</protein>